<reference evidence="1 2" key="1">
    <citation type="journal article" date="2018" name="Evol. Lett.">
        <title>Horizontal gene cluster transfer increased hallucinogenic mushroom diversity.</title>
        <authorList>
            <person name="Reynolds H.T."/>
            <person name="Vijayakumar V."/>
            <person name="Gluck-Thaler E."/>
            <person name="Korotkin H.B."/>
            <person name="Matheny P.B."/>
            <person name="Slot J.C."/>
        </authorList>
    </citation>
    <scope>NUCLEOTIDE SEQUENCE [LARGE SCALE GENOMIC DNA]</scope>
    <source>
        <strain evidence="1 2">SRW20</strain>
    </source>
</reference>
<sequence>MSSNYYLVCQTLKVDPRSTARESQLSEHGDSQFLQTKTIVVVLQTEVFGVSPALLMVMFEQVWTWVKLKEDEGERRATLVTRTLSERPVGERS</sequence>
<evidence type="ECO:0000313" key="1">
    <source>
        <dbReference type="EMBL" id="PPQ96331.1"/>
    </source>
</evidence>
<keyword evidence="2" id="KW-1185">Reference proteome</keyword>
<dbReference type="InParanoid" id="A0A409Y038"/>
<organism evidence="1 2">
    <name type="scientific">Gymnopilus dilepis</name>
    <dbReference type="NCBI Taxonomy" id="231916"/>
    <lineage>
        <taxon>Eukaryota</taxon>
        <taxon>Fungi</taxon>
        <taxon>Dikarya</taxon>
        <taxon>Basidiomycota</taxon>
        <taxon>Agaricomycotina</taxon>
        <taxon>Agaricomycetes</taxon>
        <taxon>Agaricomycetidae</taxon>
        <taxon>Agaricales</taxon>
        <taxon>Agaricineae</taxon>
        <taxon>Hymenogastraceae</taxon>
        <taxon>Gymnopilus</taxon>
    </lineage>
</organism>
<dbReference type="AlphaFoldDB" id="A0A409Y038"/>
<comment type="caution">
    <text evidence="1">The sequence shown here is derived from an EMBL/GenBank/DDBJ whole genome shotgun (WGS) entry which is preliminary data.</text>
</comment>
<proteinExistence type="predicted"/>
<gene>
    <name evidence="1" type="ORF">CVT26_004957</name>
</gene>
<dbReference type="Proteomes" id="UP000284706">
    <property type="component" value="Unassembled WGS sequence"/>
</dbReference>
<accession>A0A409Y038</accession>
<protein>
    <submittedName>
        <fullName evidence="1">Uncharacterized protein</fullName>
    </submittedName>
</protein>
<name>A0A409Y038_9AGAR</name>
<dbReference type="EMBL" id="NHYE01001379">
    <property type="protein sequence ID" value="PPQ96331.1"/>
    <property type="molecule type" value="Genomic_DNA"/>
</dbReference>
<evidence type="ECO:0000313" key="2">
    <source>
        <dbReference type="Proteomes" id="UP000284706"/>
    </source>
</evidence>